<dbReference type="EMBL" id="JARQZJ010000008">
    <property type="protein sequence ID" value="KAK9872056.1"/>
    <property type="molecule type" value="Genomic_DNA"/>
</dbReference>
<dbReference type="InterPro" id="IPR058570">
    <property type="entry name" value="HROB_OB"/>
</dbReference>
<evidence type="ECO:0000259" key="1">
    <source>
        <dbReference type="Pfam" id="PF15072"/>
    </source>
</evidence>
<gene>
    <name evidence="2" type="ORF">WA026_015305</name>
</gene>
<dbReference type="InterPro" id="IPR028045">
    <property type="entry name" value="HROB"/>
</dbReference>
<dbReference type="PANTHER" id="PTHR14523:SF1">
    <property type="entry name" value="HOMOLOGOUS RECOMBINATION OB-FOLD PROTEIN"/>
    <property type="match status" value="1"/>
</dbReference>
<feature type="domain" description="Homologous recombination OB-fold protein OB-fold" evidence="1">
    <location>
        <begin position="246"/>
        <end position="331"/>
    </location>
</feature>
<sequence length="559" mass="63210">MFEDDLNINFEEISTYSQSSSSTLKRPSTEPIIEEQNKRSKILPHTDDINENISISNLKKAPLSDPLISPSLTRTNSESKKTFKFKKTKTTLVDSSLINSFELKVSNDVSHSTGHMHQNTNNEIPIQNQLNGININTEKESSVKIHSKKNNTSHANITKRRFPGPAGLLPERYSENFNLGESDKINFSGTKDEICSQRSCLVLNEGPWQKMRIEFQPKSPEEIYLPDKYNIQWIKTRTTMKKLINQKAPFLAAFIHSINSHSIQNPIVNLTLKDKTGTIQGTILHKLYEEYCNELTVGSVIVLKEIGVLDTGSKNEPYLTITSNNLISIYPTACKFGSTTDILEKELYKINVQNISASELCNNIKESNRLHKEEIMNLKNKQTSPLLSNESIAPLNISHNFRKAVSNLNNKPYNTQLQPNLNNLKTNLALKNKSNNTFKKIESNILNQNGLKLVHKNSTNKPPDNCKITENITDIMDLFNTQEGLDEFFNEEPNFCSTQIRCIEEANTNSTENTSGTGKMNCNNAEVKDEILKDSEKENRSILADMLDGLDTDALFNDF</sequence>
<protein>
    <recommendedName>
        <fullName evidence="1">Homologous recombination OB-fold protein OB-fold domain-containing protein</fullName>
    </recommendedName>
</protein>
<keyword evidence="3" id="KW-1185">Reference proteome</keyword>
<name>A0AAW1TWH7_9CUCU</name>
<evidence type="ECO:0000313" key="2">
    <source>
        <dbReference type="EMBL" id="KAK9872056.1"/>
    </source>
</evidence>
<accession>A0AAW1TWH7</accession>
<proteinExistence type="predicted"/>
<dbReference type="Proteomes" id="UP001431783">
    <property type="component" value="Unassembled WGS sequence"/>
</dbReference>
<dbReference type="PANTHER" id="PTHR14523">
    <property type="entry name" value="UNCHARACTERIZED PROTEIN C17ORF53 HOMOLOG"/>
    <property type="match status" value="1"/>
</dbReference>
<organism evidence="2 3">
    <name type="scientific">Henosepilachna vigintioctopunctata</name>
    <dbReference type="NCBI Taxonomy" id="420089"/>
    <lineage>
        <taxon>Eukaryota</taxon>
        <taxon>Metazoa</taxon>
        <taxon>Ecdysozoa</taxon>
        <taxon>Arthropoda</taxon>
        <taxon>Hexapoda</taxon>
        <taxon>Insecta</taxon>
        <taxon>Pterygota</taxon>
        <taxon>Neoptera</taxon>
        <taxon>Endopterygota</taxon>
        <taxon>Coleoptera</taxon>
        <taxon>Polyphaga</taxon>
        <taxon>Cucujiformia</taxon>
        <taxon>Coccinelloidea</taxon>
        <taxon>Coccinellidae</taxon>
        <taxon>Epilachninae</taxon>
        <taxon>Epilachnini</taxon>
        <taxon>Henosepilachna</taxon>
    </lineage>
</organism>
<dbReference type="GO" id="GO:0000725">
    <property type="term" value="P:recombinational repair"/>
    <property type="evidence" value="ECO:0007669"/>
    <property type="project" value="InterPro"/>
</dbReference>
<dbReference type="Pfam" id="PF15072">
    <property type="entry name" value="HROB"/>
    <property type="match status" value="1"/>
</dbReference>
<comment type="caution">
    <text evidence="2">The sequence shown here is derived from an EMBL/GenBank/DDBJ whole genome shotgun (WGS) entry which is preliminary data.</text>
</comment>
<evidence type="ECO:0000313" key="3">
    <source>
        <dbReference type="Proteomes" id="UP001431783"/>
    </source>
</evidence>
<dbReference type="AlphaFoldDB" id="A0AAW1TWH7"/>
<reference evidence="2 3" key="1">
    <citation type="submission" date="2023-03" db="EMBL/GenBank/DDBJ databases">
        <title>Genome insight into feeding habits of ladybird beetles.</title>
        <authorList>
            <person name="Li H.-S."/>
            <person name="Huang Y.-H."/>
            <person name="Pang H."/>
        </authorList>
    </citation>
    <scope>NUCLEOTIDE SEQUENCE [LARGE SCALE GENOMIC DNA]</scope>
    <source>
        <strain evidence="2">SYSU_2023b</strain>
        <tissue evidence="2">Whole body</tissue>
    </source>
</reference>